<feature type="compositionally biased region" description="Polar residues" evidence="2">
    <location>
        <begin position="72"/>
        <end position="83"/>
    </location>
</feature>
<dbReference type="Gene3D" id="1.20.5.340">
    <property type="match status" value="1"/>
</dbReference>
<proteinExistence type="predicted"/>
<protein>
    <recommendedName>
        <fullName evidence="5">Tropomyosin</fullName>
    </recommendedName>
</protein>
<evidence type="ECO:0000256" key="1">
    <source>
        <dbReference type="ARBA" id="ARBA00023054"/>
    </source>
</evidence>
<name>A0A4Z1PWX0_9PEZI</name>
<dbReference type="SUPFAM" id="SSF57997">
    <property type="entry name" value="Tropomyosin"/>
    <property type="match status" value="1"/>
</dbReference>
<evidence type="ECO:0000256" key="2">
    <source>
        <dbReference type="SAM" id="MobiDB-lite"/>
    </source>
</evidence>
<dbReference type="EMBL" id="SNSC02000001">
    <property type="protein sequence ID" value="TID27692.1"/>
    <property type="molecule type" value="Genomic_DNA"/>
</dbReference>
<organism evidence="3 4">
    <name type="scientific">Venturia nashicola</name>
    <dbReference type="NCBI Taxonomy" id="86259"/>
    <lineage>
        <taxon>Eukaryota</taxon>
        <taxon>Fungi</taxon>
        <taxon>Dikarya</taxon>
        <taxon>Ascomycota</taxon>
        <taxon>Pezizomycotina</taxon>
        <taxon>Dothideomycetes</taxon>
        <taxon>Pleosporomycetidae</taxon>
        <taxon>Venturiales</taxon>
        <taxon>Venturiaceae</taxon>
        <taxon>Venturia</taxon>
    </lineage>
</organism>
<gene>
    <name evidence="3" type="ORF">E6O75_ATG00459</name>
</gene>
<evidence type="ECO:0008006" key="5">
    <source>
        <dbReference type="Google" id="ProtNLM"/>
    </source>
</evidence>
<comment type="caution">
    <text evidence="3">The sequence shown here is derived from an EMBL/GenBank/DDBJ whole genome shotgun (WGS) entry which is preliminary data.</text>
</comment>
<keyword evidence="4" id="KW-1185">Reference proteome</keyword>
<dbReference type="Proteomes" id="UP000298493">
    <property type="component" value="Unassembled WGS sequence"/>
</dbReference>
<dbReference type="FunFam" id="1.20.5.170:FF:000114">
    <property type="entry name" value="Tropomyosin"/>
    <property type="match status" value="1"/>
</dbReference>
<reference evidence="3 4" key="1">
    <citation type="submission" date="2019-04" db="EMBL/GenBank/DDBJ databases">
        <title>High contiguity whole genome sequence and gene annotation resource for two Venturia nashicola isolates.</title>
        <authorList>
            <person name="Prokchorchik M."/>
            <person name="Won K."/>
            <person name="Lee Y."/>
            <person name="Choi E.D."/>
            <person name="Segonzac C."/>
            <person name="Sohn K.H."/>
        </authorList>
    </citation>
    <scope>NUCLEOTIDE SEQUENCE [LARGE SCALE GENOMIC DNA]</scope>
    <source>
        <strain evidence="3 4">PRI2</strain>
    </source>
</reference>
<evidence type="ECO:0000313" key="3">
    <source>
        <dbReference type="EMBL" id="TID27692.1"/>
    </source>
</evidence>
<dbReference type="AlphaFoldDB" id="A0A4Z1PWX0"/>
<dbReference type="Pfam" id="PF00261">
    <property type="entry name" value="Tropomyosin"/>
    <property type="match status" value="2"/>
</dbReference>
<dbReference type="STRING" id="86259.A0A4Z1PWX0"/>
<accession>A0A4Z1PWX0</accession>
<evidence type="ECO:0000313" key="4">
    <source>
        <dbReference type="Proteomes" id="UP000298493"/>
    </source>
</evidence>
<dbReference type="PANTHER" id="PTHR19269">
    <property type="entry name" value="TROPOMYOSIN"/>
    <property type="match status" value="1"/>
</dbReference>
<keyword evidence="1" id="KW-0175">Coiled coil</keyword>
<sequence>MDAIKNKMSALRIEADESAALAEELKAKVKTLEQENLAKEQEITSLSHKNQLLETDVDKLETQLKEAKDAVDQSSTHGSANESLTRRIQLLEEEAEQADRNLREINEKHRQTDVKAGHYERKVQALEQSNTQWETKYEEMAKKYAETKKELDDFVAEIGNI</sequence>
<feature type="region of interest" description="Disordered" evidence="2">
    <location>
        <begin position="67"/>
        <end position="92"/>
    </location>
</feature>
<dbReference type="FunFam" id="1.20.5.340:FF:000001">
    <property type="entry name" value="Tropomyosin alpha-1 chain isoform 2"/>
    <property type="match status" value="1"/>
</dbReference>
<dbReference type="InterPro" id="IPR000533">
    <property type="entry name" value="Tropomyosin"/>
</dbReference>
<dbReference type="OrthoDB" id="128924at2759"/>